<dbReference type="SUPFAM" id="SSF53067">
    <property type="entry name" value="Actin-like ATPase domain"/>
    <property type="match status" value="1"/>
</dbReference>
<accession>A0A6J8E8J5</accession>
<dbReference type="PANTHER" id="PTHR14187:SF5">
    <property type="entry name" value="HEAT SHOCK 70 KDA PROTEIN 12A"/>
    <property type="match status" value="1"/>
</dbReference>
<gene>
    <name evidence="1" type="ORF">MCOR_49619</name>
</gene>
<dbReference type="Proteomes" id="UP000507470">
    <property type="component" value="Unassembled WGS sequence"/>
</dbReference>
<sequence length="186" mass="21209">MRRFEGRKKNIGENNEEKVRIQFPRDLFDEYKTKTGVEFKLALGVKKVRDFPIQTMKDLFEKPLSATADHVKELLGKSELDGLKTILMVGGFSDSALLYEKIKSSFQSLNVLRPHEAVLSVVKGAVIYGHTPEIIPERVCARTYGIAFNIPFDPMKHPERLLGYYNDRQCTREVMISALDDEAKEG</sequence>
<evidence type="ECO:0000313" key="1">
    <source>
        <dbReference type="EMBL" id="CAC5417064.1"/>
    </source>
</evidence>
<proteinExistence type="predicted"/>
<dbReference type="EMBL" id="CACVKT020008727">
    <property type="protein sequence ID" value="CAC5417064.1"/>
    <property type="molecule type" value="Genomic_DNA"/>
</dbReference>
<dbReference type="AlphaFoldDB" id="A0A6J8E8J5"/>
<dbReference type="OrthoDB" id="6157411at2759"/>
<evidence type="ECO:0000313" key="2">
    <source>
        <dbReference type="Proteomes" id="UP000507470"/>
    </source>
</evidence>
<organism evidence="1 2">
    <name type="scientific">Mytilus coruscus</name>
    <name type="common">Sea mussel</name>
    <dbReference type="NCBI Taxonomy" id="42192"/>
    <lineage>
        <taxon>Eukaryota</taxon>
        <taxon>Metazoa</taxon>
        <taxon>Spiralia</taxon>
        <taxon>Lophotrochozoa</taxon>
        <taxon>Mollusca</taxon>
        <taxon>Bivalvia</taxon>
        <taxon>Autobranchia</taxon>
        <taxon>Pteriomorphia</taxon>
        <taxon>Mytilida</taxon>
        <taxon>Mytiloidea</taxon>
        <taxon>Mytilidae</taxon>
        <taxon>Mytilinae</taxon>
        <taxon>Mytilus</taxon>
    </lineage>
</organism>
<protein>
    <submittedName>
        <fullName evidence="1">Uncharacterized protein</fullName>
    </submittedName>
</protein>
<reference evidence="1 2" key="1">
    <citation type="submission" date="2020-06" db="EMBL/GenBank/DDBJ databases">
        <authorList>
            <person name="Li R."/>
            <person name="Bekaert M."/>
        </authorList>
    </citation>
    <scope>NUCLEOTIDE SEQUENCE [LARGE SCALE GENOMIC DNA]</scope>
    <source>
        <strain evidence="2">wild</strain>
    </source>
</reference>
<dbReference type="PANTHER" id="PTHR14187">
    <property type="entry name" value="ALPHA KINASE/ELONGATION FACTOR 2 KINASE"/>
    <property type="match status" value="1"/>
</dbReference>
<dbReference type="InterPro" id="IPR043129">
    <property type="entry name" value="ATPase_NBD"/>
</dbReference>
<name>A0A6J8E8J5_MYTCO</name>
<keyword evidence="2" id="KW-1185">Reference proteome</keyword>